<dbReference type="PANTHER" id="PTHR33376:SF5">
    <property type="entry name" value="EXTRACYTOPLASMIC SOLUTE RECEPTOR PROTEIN"/>
    <property type="match status" value="1"/>
</dbReference>
<dbReference type="PANTHER" id="PTHR33376">
    <property type="match status" value="1"/>
</dbReference>
<dbReference type="InterPro" id="IPR038404">
    <property type="entry name" value="TRAP_DctP_sf"/>
</dbReference>
<organism evidence="4 5">
    <name type="scientific">Rhodovarius crocodyli</name>
    <dbReference type="NCBI Taxonomy" id="1979269"/>
    <lineage>
        <taxon>Bacteria</taxon>
        <taxon>Pseudomonadati</taxon>
        <taxon>Pseudomonadota</taxon>
        <taxon>Alphaproteobacteria</taxon>
        <taxon>Acetobacterales</taxon>
        <taxon>Roseomonadaceae</taxon>
        <taxon>Rhodovarius</taxon>
    </lineage>
</organism>
<gene>
    <name evidence="4" type="ORF">EOD42_12020</name>
</gene>
<dbReference type="OrthoDB" id="9780733at2"/>
<feature type="binding site" evidence="2">
    <location>
        <position position="150"/>
    </location>
    <ligand>
        <name>substrate</name>
    </ligand>
</feature>
<name>A0A437MHP2_9PROT</name>
<evidence type="ECO:0000256" key="2">
    <source>
        <dbReference type="PIRSR" id="PIRSR039026-1"/>
    </source>
</evidence>
<dbReference type="Gene3D" id="3.40.190.170">
    <property type="entry name" value="Bacterial extracellular solute-binding protein, family 7"/>
    <property type="match status" value="1"/>
</dbReference>
<dbReference type="PIRSF" id="PIRSF039026">
    <property type="entry name" value="SiaP"/>
    <property type="match status" value="1"/>
</dbReference>
<reference evidence="4 5" key="1">
    <citation type="submission" date="2019-01" db="EMBL/GenBank/DDBJ databases">
        <authorList>
            <person name="Chen W.-M."/>
        </authorList>
    </citation>
    <scope>NUCLEOTIDE SEQUENCE [LARGE SCALE GENOMIC DNA]</scope>
    <source>
        <strain evidence="4 5">CCP-6</strain>
    </source>
</reference>
<evidence type="ECO:0000313" key="5">
    <source>
        <dbReference type="Proteomes" id="UP000282957"/>
    </source>
</evidence>
<dbReference type="InterPro" id="IPR026289">
    <property type="entry name" value="SBP_TakP-like"/>
</dbReference>
<comment type="caution">
    <text evidence="4">The sequence shown here is derived from an EMBL/GenBank/DDBJ whole genome shotgun (WGS) entry which is preliminary data.</text>
</comment>
<sequence>MDRRHVLAGAAASAVLAAPALSQGLVRWRMATTWPKSLDTLYGSAEALCRRVTQLSEGKFTIQCFAGGEIVPALQSFDAVQTGSVECSHILSSNFLGKDINFAFDGGLPFGLNMRQQTAWVHEGGGLNLLRDLYKKYNCVNFLAGNVGVQMGGFFRREIRTVEDLSGLKMRIGGFGGRILAKFGGVPQVLAASDIYSALERGTIDATEWVGPYDDEKLGFHRIARFYYSPGWWEGSAAITAIANTAAWESLSDVNKALFETACNEQNTLMMAKYDARNPDALRRIVGAGTQLRIFPRPMMEAMYRSSFEEFETLASQNADFKKLYEAWLPFLDNSNAWFRVAEYTLDSFRLTSRIPGR</sequence>
<evidence type="ECO:0000313" key="4">
    <source>
        <dbReference type="EMBL" id="RVT97157.1"/>
    </source>
</evidence>
<feature type="binding site" evidence="3">
    <location>
        <position position="234"/>
    </location>
    <ligand>
        <name>substrate</name>
    </ligand>
</feature>
<dbReference type="Gene3D" id="3.40.190.10">
    <property type="entry name" value="Periplasmic binding protein-like II"/>
    <property type="match status" value="1"/>
</dbReference>
<keyword evidence="1" id="KW-0732">Signal</keyword>
<accession>A0A437MHP2</accession>
<dbReference type="Proteomes" id="UP000282957">
    <property type="component" value="Unassembled WGS sequence"/>
</dbReference>
<proteinExistence type="predicted"/>
<evidence type="ECO:0000256" key="1">
    <source>
        <dbReference type="ARBA" id="ARBA00022729"/>
    </source>
</evidence>
<keyword evidence="5" id="KW-1185">Reference proteome</keyword>
<dbReference type="GO" id="GO:0031317">
    <property type="term" value="C:tripartite ATP-independent periplasmic transporter complex"/>
    <property type="evidence" value="ECO:0007669"/>
    <property type="project" value="InterPro"/>
</dbReference>
<dbReference type="Pfam" id="PF03480">
    <property type="entry name" value="DctP"/>
    <property type="match status" value="1"/>
</dbReference>
<keyword evidence="3" id="KW-0479">Metal-binding</keyword>
<dbReference type="EMBL" id="SACL01000003">
    <property type="protein sequence ID" value="RVT97157.1"/>
    <property type="molecule type" value="Genomic_DNA"/>
</dbReference>
<feature type="binding site" evidence="3">
    <location>
        <position position="209"/>
    </location>
    <ligand>
        <name>Na(+)</name>
        <dbReference type="ChEBI" id="CHEBI:29101"/>
    </ligand>
</feature>
<dbReference type="AlphaFoldDB" id="A0A437MHP2"/>
<dbReference type="InterPro" id="IPR018389">
    <property type="entry name" value="DctP_fam"/>
</dbReference>
<feature type="binding site" evidence="2">
    <location>
        <position position="171"/>
    </location>
    <ligand>
        <name>substrate</name>
    </ligand>
</feature>
<protein>
    <submittedName>
        <fullName evidence="4">ABC transporter substrate-binding protein</fullName>
    </submittedName>
</protein>
<dbReference type="GO" id="GO:0046872">
    <property type="term" value="F:metal ion binding"/>
    <property type="evidence" value="ECO:0007669"/>
    <property type="project" value="UniProtKB-KW"/>
</dbReference>
<feature type="binding site" evidence="3">
    <location>
        <position position="208"/>
    </location>
    <ligand>
        <name>substrate</name>
    </ligand>
</feature>
<dbReference type="GO" id="GO:0055085">
    <property type="term" value="P:transmembrane transport"/>
    <property type="evidence" value="ECO:0007669"/>
    <property type="project" value="InterPro"/>
</dbReference>
<evidence type="ECO:0000256" key="3">
    <source>
        <dbReference type="PIRSR" id="PIRSR039026-2"/>
    </source>
</evidence>